<dbReference type="AlphaFoldDB" id="A0A1M6QE17"/>
<evidence type="ECO:0000313" key="3">
    <source>
        <dbReference type="EMBL" id="SHK18499.1"/>
    </source>
</evidence>
<reference evidence="4" key="1">
    <citation type="submission" date="2016-11" db="EMBL/GenBank/DDBJ databases">
        <authorList>
            <person name="Varghese N."/>
            <person name="Submissions S."/>
        </authorList>
    </citation>
    <scope>NUCLEOTIDE SEQUENCE [LARGE SCALE GENOMIC DNA]</scope>
    <source>
        <strain evidence="4">DSM 10349</strain>
    </source>
</reference>
<feature type="binding site" evidence="1">
    <location>
        <position position="150"/>
    </location>
    <ligand>
        <name>S-adenosyl-L-methionine</name>
        <dbReference type="ChEBI" id="CHEBI:59789"/>
    </ligand>
</feature>
<feature type="binding site" evidence="1">
    <location>
        <position position="27"/>
    </location>
    <ligand>
        <name>S-adenosyl-L-methionine</name>
        <dbReference type="ChEBI" id="CHEBI:59789"/>
    </ligand>
</feature>
<dbReference type="PANTHER" id="PTHR43460">
    <property type="entry name" value="METHYLTRANSFERASE"/>
    <property type="match status" value="1"/>
</dbReference>
<dbReference type="GO" id="GO:0008168">
    <property type="term" value="F:methyltransferase activity"/>
    <property type="evidence" value="ECO:0007669"/>
    <property type="project" value="UniProtKB-KW"/>
</dbReference>
<protein>
    <submittedName>
        <fullName evidence="3">23S rRNA m(1)G-748 methyltransferase</fullName>
    </submittedName>
</protein>
<dbReference type="PIRSF" id="PIRSF018249">
    <property type="entry name" value="MyrA_prd"/>
    <property type="match status" value="1"/>
</dbReference>
<name>A0A1M6QE17_9FIRM</name>
<keyword evidence="4" id="KW-1185">Reference proteome</keyword>
<keyword evidence="3" id="KW-0808">Transferase</keyword>
<evidence type="ECO:0000259" key="2">
    <source>
        <dbReference type="Pfam" id="PF13649"/>
    </source>
</evidence>
<dbReference type="InterPro" id="IPR041698">
    <property type="entry name" value="Methyltransf_25"/>
</dbReference>
<feature type="domain" description="Methyltransferase" evidence="2">
    <location>
        <begin position="51"/>
        <end position="139"/>
    </location>
</feature>
<dbReference type="PANTHER" id="PTHR43460:SF1">
    <property type="entry name" value="METHYLTRANSFERASE TYPE 11 DOMAIN-CONTAINING PROTEIN"/>
    <property type="match status" value="1"/>
</dbReference>
<proteinExistence type="predicted"/>
<dbReference type="InterPro" id="IPR016718">
    <property type="entry name" value="rRNA_m1G-MeTrfase_A_prd"/>
</dbReference>
<accession>A0A1M6QE17</accession>
<sequence length="240" mass="27386">MLSRATQTKYNSQMFESRRTICRTDFFLPMIKKISRIIMSNSECQNKQIKILDVGCGEGSNLSMIQAIVSQNIEKDLLGVGLDISKEGICIASKEYPNTIWCVGDLAKAPLADNQFNFILNILTPANYAEFKRMISPGGMVIKVIPESGYLQEIRDVFYEHTDKKIYTNDKTIELFRNKFNLVEIDRLRYIVNLDHTRIESLIQMTPLSWGATKERFQKALEMTLSEVTVDLTILVGKIA</sequence>
<evidence type="ECO:0000313" key="4">
    <source>
        <dbReference type="Proteomes" id="UP000183997"/>
    </source>
</evidence>
<dbReference type="InterPro" id="IPR052939">
    <property type="entry name" value="23S_rRNA_MeTrnsfrase_RlmA"/>
</dbReference>
<gene>
    <name evidence="3" type="ORF">SAMN02745123_00993</name>
</gene>
<dbReference type="CDD" id="cd02440">
    <property type="entry name" value="AdoMet_MTases"/>
    <property type="match status" value="1"/>
</dbReference>
<dbReference type="Gene3D" id="3.40.50.150">
    <property type="entry name" value="Vaccinia Virus protein VP39"/>
    <property type="match status" value="1"/>
</dbReference>
<dbReference type="Proteomes" id="UP000183997">
    <property type="component" value="Unassembled WGS sequence"/>
</dbReference>
<keyword evidence="3" id="KW-0489">Methyltransferase</keyword>
<dbReference type="Pfam" id="PF13649">
    <property type="entry name" value="Methyltransf_25"/>
    <property type="match status" value="1"/>
</dbReference>
<dbReference type="STRING" id="1121421.SAMN02745123_00993"/>
<organism evidence="3 4">
    <name type="scientific">Desulforamulus aeronauticus DSM 10349</name>
    <dbReference type="NCBI Taxonomy" id="1121421"/>
    <lineage>
        <taxon>Bacteria</taxon>
        <taxon>Bacillati</taxon>
        <taxon>Bacillota</taxon>
        <taxon>Clostridia</taxon>
        <taxon>Eubacteriales</taxon>
        <taxon>Peptococcaceae</taxon>
        <taxon>Desulforamulus</taxon>
    </lineage>
</organism>
<dbReference type="InterPro" id="IPR029063">
    <property type="entry name" value="SAM-dependent_MTases_sf"/>
</dbReference>
<dbReference type="SUPFAM" id="SSF53335">
    <property type="entry name" value="S-adenosyl-L-methionine-dependent methyltransferases"/>
    <property type="match status" value="1"/>
</dbReference>
<dbReference type="GO" id="GO:0032259">
    <property type="term" value="P:methylation"/>
    <property type="evidence" value="ECO:0007669"/>
    <property type="project" value="UniProtKB-KW"/>
</dbReference>
<dbReference type="EMBL" id="FRAR01000008">
    <property type="protein sequence ID" value="SHK18499.1"/>
    <property type="molecule type" value="Genomic_DNA"/>
</dbReference>
<evidence type="ECO:0000256" key="1">
    <source>
        <dbReference type="PIRSR" id="PIRSR018249-2"/>
    </source>
</evidence>
<keyword evidence="1" id="KW-0949">S-adenosyl-L-methionine</keyword>
<feature type="binding site" evidence="1">
    <location>
        <begin position="58"/>
        <end position="59"/>
    </location>
    <ligand>
        <name>S-adenosyl-L-methionine</name>
        <dbReference type="ChEBI" id="CHEBI:59789"/>
    </ligand>
</feature>